<evidence type="ECO:0000313" key="1">
    <source>
        <dbReference type="EMBL" id="KAJ9113825.1"/>
    </source>
</evidence>
<name>A0ACC2WRA5_9TREE</name>
<accession>A0ACC2WRA5</accession>
<gene>
    <name evidence="1" type="ORF">QFC19_000018</name>
</gene>
<comment type="caution">
    <text evidence="1">The sequence shown here is derived from an EMBL/GenBank/DDBJ whole genome shotgun (WGS) entry which is preliminary data.</text>
</comment>
<reference evidence="1" key="1">
    <citation type="submission" date="2023-04" db="EMBL/GenBank/DDBJ databases">
        <title>Draft Genome sequencing of Naganishia species isolated from polar environments using Oxford Nanopore Technology.</title>
        <authorList>
            <person name="Leo P."/>
            <person name="Venkateswaran K."/>
        </authorList>
    </citation>
    <scope>NUCLEOTIDE SEQUENCE</scope>
    <source>
        <strain evidence="1">MNA-CCFEE 5261</strain>
    </source>
</reference>
<protein>
    <submittedName>
        <fullName evidence="1">Uncharacterized protein</fullName>
    </submittedName>
</protein>
<dbReference type="EMBL" id="JASBWR010000001">
    <property type="protein sequence ID" value="KAJ9113825.1"/>
    <property type="molecule type" value="Genomic_DNA"/>
</dbReference>
<dbReference type="Proteomes" id="UP001241377">
    <property type="component" value="Unassembled WGS sequence"/>
</dbReference>
<sequence>MAVTVPRRCPRPRTADSCIGNGTRGGGGLRSLTECSLKRRSVSNVLDLKRDERADSPQAEVTGVKPSVPGSQVELQEDRDGEIFLCEEICQEGLVVSNMPQPGWSNMLVDELNGPFLKQEREPNSMCVEGEGAITPSMTIDMAQSINDTGPSLQTNNYSSCPVQRPLSHPFSAPTASRMAHIVHQLKSKIAVVGLNKDTENQWEHRVQVFLIYPEEQARVVKNRPEDALSQSENDVGSGSQEIIVEETRTEGYSAVLSEHNSQRPWLSGLSGMYTSKYDRRLSSSDSINLQHQATRPFVSYIQTREGTSLATEIPFIRSLFRNVEERASLVQSGGELGMFDDEDSQERREEILESQSNEITSGAAPPSAISKLETSDSGYGSECSTTPWIDVYHVKSDGLHRISNPREAVARKSEAGVKHCLQLHCQRTGICKGGEGQRHGAGTHLLLASRVPSGEVTD</sequence>
<organism evidence="1 2">
    <name type="scientific">Naganishia cerealis</name>
    <dbReference type="NCBI Taxonomy" id="610337"/>
    <lineage>
        <taxon>Eukaryota</taxon>
        <taxon>Fungi</taxon>
        <taxon>Dikarya</taxon>
        <taxon>Basidiomycota</taxon>
        <taxon>Agaricomycotina</taxon>
        <taxon>Tremellomycetes</taxon>
        <taxon>Filobasidiales</taxon>
        <taxon>Filobasidiaceae</taxon>
        <taxon>Naganishia</taxon>
    </lineage>
</organism>
<evidence type="ECO:0000313" key="2">
    <source>
        <dbReference type="Proteomes" id="UP001241377"/>
    </source>
</evidence>
<keyword evidence="2" id="KW-1185">Reference proteome</keyword>
<proteinExistence type="predicted"/>